<reference evidence="2 4" key="2">
    <citation type="submission" date="2016-10" db="EMBL/GenBank/DDBJ databases">
        <authorList>
            <person name="de Groot N.N."/>
        </authorList>
    </citation>
    <scope>NUCLEOTIDE SEQUENCE [LARGE SCALE GENOMIC DNA]</scope>
    <source>
        <strain evidence="2 4">CGMCC 1.10210</strain>
    </source>
</reference>
<dbReference type="OrthoDB" id="7939144at2"/>
<name>A0A0F5Q102_9HYPH</name>
<dbReference type="Proteomes" id="UP000033519">
    <property type="component" value="Unassembled WGS sequence"/>
</dbReference>
<organism evidence="2 4">
    <name type="scientific">Devosia psychrophila</name>
    <dbReference type="NCBI Taxonomy" id="728005"/>
    <lineage>
        <taxon>Bacteria</taxon>
        <taxon>Pseudomonadati</taxon>
        <taxon>Pseudomonadota</taxon>
        <taxon>Alphaproteobacteria</taxon>
        <taxon>Hyphomicrobiales</taxon>
        <taxon>Devosiaceae</taxon>
        <taxon>Devosia</taxon>
    </lineage>
</organism>
<dbReference type="PATRIC" id="fig|728005.3.peg.1961"/>
<keyword evidence="3" id="KW-1185">Reference proteome</keyword>
<gene>
    <name evidence="2" type="ORF">SAMN04488059_1442</name>
    <name evidence="1" type="ORF">WH91_02240</name>
</gene>
<dbReference type="Proteomes" id="UP000182258">
    <property type="component" value="Unassembled WGS sequence"/>
</dbReference>
<proteinExistence type="predicted"/>
<dbReference type="RefSeq" id="WP_046169391.1">
    <property type="nucleotide sequence ID" value="NZ_FOMB01000044.1"/>
</dbReference>
<dbReference type="EMBL" id="LAPV01000016">
    <property type="protein sequence ID" value="KKC34568.1"/>
    <property type="molecule type" value="Genomic_DNA"/>
</dbReference>
<protein>
    <submittedName>
        <fullName evidence="2">Uncharacterized protein</fullName>
    </submittedName>
</protein>
<reference evidence="1 3" key="1">
    <citation type="submission" date="2015-03" db="EMBL/GenBank/DDBJ databases">
        <authorList>
            <person name="Lepp D."/>
            <person name="Hassan Y.I."/>
            <person name="Li X.-Z."/>
            <person name="Zhou T."/>
        </authorList>
    </citation>
    <scope>NUCLEOTIDE SEQUENCE [LARGE SCALE GENOMIC DNA]</scope>
    <source>
        <strain evidence="1 3">Cr7-05</strain>
    </source>
</reference>
<accession>A0A0F5Q102</accession>
<evidence type="ECO:0000313" key="1">
    <source>
        <dbReference type="EMBL" id="KKC34568.1"/>
    </source>
</evidence>
<dbReference type="EMBL" id="FOMB01000044">
    <property type="protein sequence ID" value="SFD34953.1"/>
    <property type="molecule type" value="Genomic_DNA"/>
</dbReference>
<evidence type="ECO:0000313" key="4">
    <source>
        <dbReference type="Proteomes" id="UP000182258"/>
    </source>
</evidence>
<sequence length="203" mass="22936">MFAIDDASVAASIRSKTFQLQELSITPRLTKDRPIHNVWTKKIAGTDIVLMNPSQRKNEGERTYRRALAISVNANFGAERQAIREAAKLGHGLINVRLCWNRISQFIRGPGDEAAIWNDLGVVLNFLAQVEVYVAAVREQRPADQQELQQRLEALMASRNGLHWATATPTVSTSIETSVRSDRPVPWLSKTKIRVSRRWKHLS</sequence>
<evidence type="ECO:0000313" key="2">
    <source>
        <dbReference type="EMBL" id="SFD34953.1"/>
    </source>
</evidence>
<dbReference type="AlphaFoldDB" id="A0A0F5Q102"/>
<evidence type="ECO:0000313" key="3">
    <source>
        <dbReference type="Proteomes" id="UP000033519"/>
    </source>
</evidence>